<dbReference type="STRING" id="589385.SAMN05421504_102160"/>
<protein>
    <submittedName>
        <fullName evidence="5">NitT/TauT family transport system substrate-binding protein</fullName>
    </submittedName>
</protein>
<evidence type="ECO:0000256" key="3">
    <source>
        <dbReference type="ARBA" id="ARBA00022729"/>
    </source>
</evidence>
<dbReference type="Gene3D" id="3.40.190.10">
    <property type="entry name" value="Periplasmic binding protein-like II"/>
    <property type="match status" value="2"/>
</dbReference>
<reference evidence="5 6" key="1">
    <citation type="submission" date="2016-10" db="EMBL/GenBank/DDBJ databases">
        <authorList>
            <person name="de Groot N.N."/>
        </authorList>
    </citation>
    <scope>NUCLEOTIDE SEQUENCE [LARGE SCALE GENOMIC DNA]</scope>
    <source>
        <strain evidence="5 6">CPCC 202699</strain>
    </source>
</reference>
<gene>
    <name evidence="5" type="ORF">SAMN05421504_102160</name>
</gene>
<dbReference type="Proteomes" id="UP000199515">
    <property type="component" value="Unassembled WGS sequence"/>
</dbReference>
<accession>A0A1H2YJK9</accession>
<dbReference type="AlphaFoldDB" id="A0A1H2YJK9"/>
<dbReference type="InterPro" id="IPR015168">
    <property type="entry name" value="SsuA/THI5"/>
</dbReference>
<dbReference type="EMBL" id="FNON01000002">
    <property type="protein sequence ID" value="SDX05432.1"/>
    <property type="molecule type" value="Genomic_DNA"/>
</dbReference>
<evidence type="ECO:0000313" key="5">
    <source>
        <dbReference type="EMBL" id="SDX05432.1"/>
    </source>
</evidence>
<dbReference type="PANTHER" id="PTHR30024">
    <property type="entry name" value="ALIPHATIC SULFONATES-BINDING PROTEIN-RELATED"/>
    <property type="match status" value="1"/>
</dbReference>
<evidence type="ECO:0000256" key="1">
    <source>
        <dbReference type="ARBA" id="ARBA00004418"/>
    </source>
</evidence>
<comment type="subcellular location">
    <subcellularLocation>
        <location evidence="1">Periplasm</location>
    </subcellularLocation>
</comment>
<feature type="domain" description="Solute-binding protein family 3/N-terminal" evidence="4">
    <location>
        <begin position="52"/>
        <end position="287"/>
    </location>
</feature>
<keyword evidence="6" id="KW-1185">Reference proteome</keyword>
<dbReference type="GO" id="GO:0042597">
    <property type="term" value="C:periplasmic space"/>
    <property type="evidence" value="ECO:0007669"/>
    <property type="project" value="UniProtKB-SubCell"/>
</dbReference>
<dbReference type="InterPro" id="IPR001638">
    <property type="entry name" value="Solute-binding_3/MltF_N"/>
</dbReference>
<dbReference type="PROSITE" id="PS51257">
    <property type="entry name" value="PROKAR_LIPOPROTEIN"/>
    <property type="match status" value="1"/>
</dbReference>
<proteinExistence type="inferred from homology"/>
<comment type="similarity">
    <text evidence="2">Belongs to the bacterial solute-binding protein SsuA/TauA family.</text>
</comment>
<dbReference type="PANTHER" id="PTHR30024:SF47">
    <property type="entry name" value="TAURINE-BINDING PERIPLASMIC PROTEIN"/>
    <property type="match status" value="1"/>
</dbReference>
<sequence length="338" mass="35384">MLRHAMSTSRGYRRRAALGLALTALVTVTGCSALGGSDSSSSSGGGGLEKPKIKVTAMPTIDMAPFHLAVKNGYFKEQGLEVEVVDVPSGQASLTKLIAGEVDIAYGSYTPFFLAKSKGAADIKFVADASSAAPKSTLVVAMPNSQVKSVKDLAGKRIAITGENTICDTLTKSVMKDNMVDSSGVKWVPMPFPQIAASLQRGDVDAGFLTEPYITAAAKQVGAVPVVDTATGATADFPTAGYGSLAKFTDGNPKTVAAFQKAMQKATKEAADRSKIEPLMVEFAKIDQDTAALTTLLTFQSALDARRLQRVPDLLKDQGTITARIDVNTMIAPQASIS</sequence>
<evidence type="ECO:0000313" key="6">
    <source>
        <dbReference type="Proteomes" id="UP000199515"/>
    </source>
</evidence>
<organism evidence="5 6">
    <name type="scientific">Amycolatopsis xylanica</name>
    <dbReference type="NCBI Taxonomy" id="589385"/>
    <lineage>
        <taxon>Bacteria</taxon>
        <taxon>Bacillati</taxon>
        <taxon>Actinomycetota</taxon>
        <taxon>Actinomycetes</taxon>
        <taxon>Pseudonocardiales</taxon>
        <taxon>Pseudonocardiaceae</taxon>
        <taxon>Amycolatopsis</taxon>
    </lineage>
</organism>
<dbReference type="SUPFAM" id="SSF53850">
    <property type="entry name" value="Periplasmic binding protein-like II"/>
    <property type="match status" value="1"/>
</dbReference>
<name>A0A1H2YJK9_9PSEU</name>
<dbReference type="Pfam" id="PF09084">
    <property type="entry name" value="NMT1"/>
    <property type="match status" value="1"/>
</dbReference>
<keyword evidence="3" id="KW-0732">Signal</keyword>
<evidence type="ECO:0000259" key="4">
    <source>
        <dbReference type="SMART" id="SM00062"/>
    </source>
</evidence>
<dbReference type="SMART" id="SM00062">
    <property type="entry name" value="PBPb"/>
    <property type="match status" value="1"/>
</dbReference>
<evidence type="ECO:0000256" key="2">
    <source>
        <dbReference type="ARBA" id="ARBA00010742"/>
    </source>
</evidence>